<keyword evidence="1" id="KW-0547">Nucleotide-binding</keyword>
<dbReference type="InterPro" id="IPR011009">
    <property type="entry name" value="Kinase-like_dom_sf"/>
</dbReference>
<keyword evidence="3" id="KW-0472">Membrane</keyword>
<dbReference type="Proteomes" id="UP001206925">
    <property type="component" value="Unassembled WGS sequence"/>
</dbReference>
<dbReference type="GO" id="GO:0005524">
    <property type="term" value="F:ATP binding"/>
    <property type="evidence" value="ECO:0007669"/>
    <property type="project" value="UniProtKB-KW"/>
</dbReference>
<keyword evidence="3" id="KW-1133">Transmembrane helix</keyword>
<keyword evidence="3" id="KW-0812">Transmembrane</keyword>
<evidence type="ECO:0000256" key="1">
    <source>
        <dbReference type="ARBA" id="ARBA00022741"/>
    </source>
</evidence>
<sequence length="273" mass="30372">IFPCLPHLHSATTNNSSIPICPESFSCPGGLLPFSYPFYNVTDTRCGLIKVNCNLKGGGVQLGGRSYEIVGNIFPYNLVILNRTFEQLVKSNSCEALMNTFSFPMYLPVKPKSRPGLDETNIFSLLSSNTSIIYNLSPFCSKCGHQCDTENGQARCLDVKREKTGAKQSRNRTITILVIAGSALILMLTFVIIIWRLCKSNRFSYVSSKNKYPNLEDISFSFGVSVFSYEELEDATQNFDPSHELGDGGFGAVYYGENLFVQNKNVIDCSFFN</sequence>
<keyword evidence="5" id="KW-1185">Reference proteome</keyword>
<dbReference type="Gene3D" id="3.30.200.20">
    <property type="entry name" value="Phosphorylase Kinase, domain 1"/>
    <property type="match status" value="1"/>
</dbReference>
<dbReference type="GO" id="GO:0016301">
    <property type="term" value="F:kinase activity"/>
    <property type="evidence" value="ECO:0007669"/>
    <property type="project" value="TreeGrafter"/>
</dbReference>
<feature type="non-terminal residue" evidence="4">
    <location>
        <position position="273"/>
    </location>
</feature>
<evidence type="ECO:0000313" key="4">
    <source>
        <dbReference type="EMBL" id="KAI7757308.1"/>
    </source>
</evidence>
<feature type="transmembrane region" description="Helical" evidence="3">
    <location>
        <begin position="174"/>
        <end position="195"/>
    </location>
</feature>
<comment type="caution">
    <text evidence="4">The sequence shown here is derived from an EMBL/GenBank/DDBJ whole genome shotgun (WGS) entry which is preliminary data.</text>
</comment>
<keyword evidence="2" id="KW-0067">ATP-binding</keyword>
<dbReference type="SUPFAM" id="SSF56112">
    <property type="entry name" value="Protein kinase-like (PK-like)"/>
    <property type="match status" value="1"/>
</dbReference>
<evidence type="ECO:0000256" key="2">
    <source>
        <dbReference type="ARBA" id="ARBA00022840"/>
    </source>
</evidence>
<proteinExistence type="predicted"/>
<name>A0AAD5DAZ9_AMBAR</name>
<organism evidence="4 5">
    <name type="scientific">Ambrosia artemisiifolia</name>
    <name type="common">Common ragweed</name>
    <dbReference type="NCBI Taxonomy" id="4212"/>
    <lineage>
        <taxon>Eukaryota</taxon>
        <taxon>Viridiplantae</taxon>
        <taxon>Streptophyta</taxon>
        <taxon>Embryophyta</taxon>
        <taxon>Tracheophyta</taxon>
        <taxon>Spermatophyta</taxon>
        <taxon>Magnoliopsida</taxon>
        <taxon>eudicotyledons</taxon>
        <taxon>Gunneridae</taxon>
        <taxon>Pentapetalae</taxon>
        <taxon>asterids</taxon>
        <taxon>campanulids</taxon>
        <taxon>Asterales</taxon>
        <taxon>Asteraceae</taxon>
        <taxon>Asteroideae</taxon>
        <taxon>Heliantheae alliance</taxon>
        <taxon>Heliantheae</taxon>
        <taxon>Ambrosia</taxon>
    </lineage>
</organism>
<dbReference type="PANTHER" id="PTHR46008:SF25">
    <property type="entry name" value="PROTEIN KINASE DOMAIN-CONTAINING PROTEIN"/>
    <property type="match status" value="1"/>
</dbReference>
<evidence type="ECO:0000256" key="3">
    <source>
        <dbReference type="SAM" id="Phobius"/>
    </source>
</evidence>
<evidence type="ECO:0000313" key="5">
    <source>
        <dbReference type="Proteomes" id="UP001206925"/>
    </source>
</evidence>
<dbReference type="EMBL" id="JAMZMK010000138">
    <property type="protein sequence ID" value="KAI7757308.1"/>
    <property type="molecule type" value="Genomic_DNA"/>
</dbReference>
<reference evidence="4" key="1">
    <citation type="submission" date="2022-06" db="EMBL/GenBank/DDBJ databases">
        <title>Uncovering the hologenomic basis of an extraordinary plant invasion.</title>
        <authorList>
            <person name="Bieker V.C."/>
            <person name="Martin M.D."/>
            <person name="Gilbert T."/>
            <person name="Hodgins K."/>
            <person name="Battlay P."/>
            <person name="Petersen B."/>
            <person name="Wilson J."/>
        </authorList>
    </citation>
    <scope>NUCLEOTIDE SEQUENCE</scope>
    <source>
        <strain evidence="4">AA19_3_7</strain>
        <tissue evidence="4">Leaf</tissue>
    </source>
</reference>
<protein>
    <submittedName>
        <fullName evidence="4">Uncharacterized protein</fullName>
    </submittedName>
</protein>
<dbReference type="AlphaFoldDB" id="A0AAD5DAZ9"/>
<accession>A0AAD5DAZ9</accession>
<gene>
    <name evidence="4" type="ORF">M8C21_031436</name>
</gene>
<dbReference type="PANTHER" id="PTHR46008">
    <property type="entry name" value="LEAF RUST 10 DISEASE-RESISTANCE LOCUS RECEPTOR-LIKE PROTEIN KINASE-LIKE 1.4"/>
    <property type="match status" value="1"/>
</dbReference>